<evidence type="ECO:0000313" key="2">
    <source>
        <dbReference type="EMBL" id="RVX15676.1"/>
    </source>
</evidence>
<dbReference type="Proteomes" id="UP000288805">
    <property type="component" value="Unassembled WGS sequence"/>
</dbReference>
<dbReference type="InterPro" id="IPR026960">
    <property type="entry name" value="RVT-Znf"/>
</dbReference>
<evidence type="ECO:0000313" key="3">
    <source>
        <dbReference type="Proteomes" id="UP000288805"/>
    </source>
</evidence>
<sequence>MWLKVDGFKELLRGWWDVFGRVEVNKNLALQQVEFWDRVESDRSLTERETELKSEAKEVFKKWVLLEETHWRQRSRELWLREGDKNTGFFHRMANAHRRNNSMEKIKINGRWLEEEGEVREGVVNAFQQLLSEEQSWKADIEGLQLQRLSNDEAEGLEQPFIEAEIHAALMGMNGDKAPGPDGFTVAFWQVCWEFAKEEIVDLFKEFFEEKSFAKSLNSTFLVLIPKKGGAEDLGDFRPISLLGGLYKLLAKVLANRIKEVLDKVVSPDQNAFVKGRQILDASLIANEVVDYWFKRKEKALICKLDIEKAYDSINWNFLMTVMRKMGFGDRWMKWIWWCISTASFSVMVNGVPAGYFPNSRGLRQGDPLSPYLFVLGMEVLSAMLRRAVDGGFISGCNIQGRGGMEINVSHLLFADDTIIFCEARQDHITYLSWILVWFEAASGLRINLAKSEVIPVGEVEDIEMLAVELGCKVGTLPSVYLGLPLGAKHKAMAMWDGVEARMRRRLALWKRQYLSKGGRITLIKSTLANLPVYQLSLFRMPKYVLEEGGWGEVWPVGFWLENKGGPRNVWGGGLEGDIEESSWCWENIEFKVGKGTKVSFWTDHWCGNEVLSQAFPQLFTLAAHRSASVNEMWDSSLGQGGWNIRLSRNSNDWELDALGELLHMLRDLRISLEEDAVIWKGEGHSRFQIRDAYKLLTGSNVITFPERSIWVDKVPTKVAFFAWEASWEKVLTLDKLQRRWQLPNRCFLCGCDEENVNHILLHCTVVRPLWEIVLALFGANWVFPEKVKEMLVSWRGPFVGRKRKKIWTSIPLCIFWMVMLYEAESPITKKQHVINECGHDEDVQKDGCSKMGKKGRYVFGEELEKTHLMVARVRNALAYATHKFFQENGFVWISSPIITASDCEGAGEQFCVTTLIPSSREATDSTVDAIPKAKDGLIDWSQDFFGKPAFLTVSGQLNAETYATALSDMIEPELAFADLNDDMACATAYLQYVVTYILENCKEDMEFFNTWIEKGIINRLSLPSEASL</sequence>
<dbReference type="CDD" id="cd01650">
    <property type="entry name" value="RT_nLTR_like"/>
    <property type="match status" value="1"/>
</dbReference>
<dbReference type="AlphaFoldDB" id="A0A438K386"/>
<proteinExistence type="predicted"/>
<dbReference type="SUPFAM" id="SSF56672">
    <property type="entry name" value="DNA/RNA polymerases"/>
    <property type="match status" value="1"/>
</dbReference>
<keyword evidence="2" id="KW-0436">Ligase</keyword>
<reference evidence="2 3" key="1">
    <citation type="journal article" date="2018" name="PLoS Genet.">
        <title>Population sequencing reveals clonal diversity and ancestral inbreeding in the grapevine cultivar Chardonnay.</title>
        <authorList>
            <person name="Roach M.J."/>
            <person name="Johnson D.L."/>
            <person name="Bohlmann J."/>
            <person name="van Vuuren H.J."/>
            <person name="Jones S.J."/>
            <person name="Pretorius I.S."/>
            <person name="Schmidt S.A."/>
            <person name="Borneman A.R."/>
        </authorList>
    </citation>
    <scope>NUCLEOTIDE SEQUENCE [LARGE SCALE GENOMIC DNA]</scope>
    <source>
        <strain evidence="3">cv. Chardonnay</strain>
        <tissue evidence="2">Leaf</tissue>
    </source>
</reference>
<dbReference type="InterPro" id="IPR043502">
    <property type="entry name" value="DNA/RNA_pol_sf"/>
</dbReference>
<dbReference type="SUPFAM" id="SSF55681">
    <property type="entry name" value="Class II aaRS and biotin synthetases"/>
    <property type="match status" value="1"/>
</dbReference>
<dbReference type="EMBL" id="QGNW01000018">
    <property type="protein sequence ID" value="RVX15676.1"/>
    <property type="molecule type" value="Genomic_DNA"/>
</dbReference>
<dbReference type="InterPro" id="IPR000477">
    <property type="entry name" value="RT_dom"/>
</dbReference>
<feature type="domain" description="Reverse transcriptase" evidence="1">
    <location>
        <begin position="206"/>
        <end position="486"/>
    </location>
</feature>
<organism evidence="2 3">
    <name type="scientific">Vitis vinifera</name>
    <name type="common">Grape</name>
    <dbReference type="NCBI Taxonomy" id="29760"/>
    <lineage>
        <taxon>Eukaryota</taxon>
        <taxon>Viridiplantae</taxon>
        <taxon>Streptophyta</taxon>
        <taxon>Embryophyta</taxon>
        <taxon>Tracheophyta</taxon>
        <taxon>Spermatophyta</taxon>
        <taxon>Magnoliopsida</taxon>
        <taxon>eudicotyledons</taxon>
        <taxon>Gunneridae</taxon>
        <taxon>Pentapetalae</taxon>
        <taxon>rosids</taxon>
        <taxon>Vitales</taxon>
        <taxon>Vitaceae</taxon>
        <taxon>Viteae</taxon>
        <taxon>Vitis</taxon>
    </lineage>
</organism>
<dbReference type="Pfam" id="PF00078">
    <property type="entry name" value="RVT_1"/>
    <property type="match status" value="1"/>
</dbReference>
<dbReference type="PANTHER" id="PTHR19446">
    <property type="entry name" value="REVERSE TRANSCRIPTASES"/>
    <property type="match status" value="1"/>
</dbReference>
<protein>
    <submittedName>
        <fullName evidence="2">Asparagine--tRNA ligase, chloroplastic/mitochondrial</fullName>
    </submittedName>
</protein>
<dbReference type="InterPro" id="IPR045864">
    <property type="entry name" value="aa-tRNA-synth_II/BPL/LPL"/>
</dbReference>
<dbReference type="Gene3D" id="3.30.930.10">
    <property type="entry name" value="Bira Bifunctional Protein, Domain 2"/>
    <property type="match status" value="1"/>
</dbReference>
<gene>
    <name evidence="2" type="primary">SYNO_4</name>
    <name evidence="2" type="ORF">CK203_009121</name>
</gene>
<dbReference type="Pfam" id="PF13966">
    <property type="entry name" value="zf-RVT"/>
    <property type="match status" value="1"/>
</dbReference>
<dbReference type="GO" id="GO:0016874">
    <property type="term" value="F:ligase activity"/>
    <property type="evidence" value="ECO:0007669"/>
    <property type="project" value="UniProtKB-KW"/>
</dbReference>
<dbReference type="PROSITE" id="PS50878">
    <property type="entry name" value="RT_POL"/>
    <property type="match status" value="1"/>
</dbReference>
<evidence type="ECO:0000259" key="1">
    <source>
        <dbReference type="PROSITE" id="PS50878"/>
    </source>
</evidence>
<comment type="caution">
    <text evidence="2">The sequence shown here is derived from an EMBL/GenBank/DDBJ whole genome shotgun (WGS) entry which is preliminary data.</text>
</comment>
<name>A0A438K386_VITVI</name>
<accession>A0A438K386</accession>